<dbReference type="EMBL" id="FQZN01000019">
    <property type="protein sequence ID" value="SHJ24014.1"/>
    <property type="molecule type" value="Genomic_DNA"/>
</dbReference>
<protein>
    <submittedName>
        <fullName evidence="11">Transporter, NhaC family</fullName>
    </submittedName>
</protein>
<keyword evidence="3" id="KW-0050">Antiport</keyword>
<dbReference type="InterPro" id="IPR018461">
    <property type="entry name" value="Na/H_Antiport_NhaC-like_C"/>
</dbReference>
<evidence type="ECO:0000256" key="1">
    <source>
        <dbReference type="ARBA" id="ARBA00004651"/>
    </source>
</evidence>
<evidence type="ECO:0000256" key="6">
    <source>
        <dbReference type="ARBA" id="ARBA00022989"/>
    </source>
</evidence>
<keyword evidence="7 9" id="KW-0472">Membrane</keyword>
<accession>A0A1M6HPF7</accession>
<evidence type="ECO:0000256" key="8">
    <source>
        <dbReference type="ARBA" id="ARBA00038435"/>
    </source>
</evidence>
<feature type="transmembrane region" description="Helical" evidence="9">
    <location>
        <begin position="116"/>
        <end position="145"/>
    </location>
</feature>
<evidence type="ECO:0000256" key="5">
    <source>
        <dbReference type="ARBA" id="ARBA00022692"/>
    </source>
</evidence>
<feature type="domain" description="Na+/H+ antiporter NhaC-like C-terminal" evidence="10">
    <location>
        <begin position="166"/>
        <end position="466"/>
    </location>
</feature>
<feature type="transmembrane region" description="Helical" evidence="9">
    <location>
        <begin position="239"/>
        <end position="256"/>
    </location>
</feature>
<proteinExistence type="inferred from homology"/>
<feature type="transmembrane region" description="Helical" evidence="9">
    <location>
        <begin position="263"/>
        <end position="280"/>
    </location>
</feature>
<dbReference type="PANTHER" id="PTHR33451">
    <property type="entry name" value="MALATE-2H(+)/NA(+)-LACTATE ANTIPORTER"/>
    <property type="match status" value="1"/>
</dbReference>
<dbReference type="InterPro" id="IPR004770">
    <property type="entry name" value="Na/H_antiport_NhaC"/>
</dbReference>
<dbReference type="GO" id="GO:0005886">
    <property type="term" value="C:plasma membrane"/>
    <property type="evidence" value="ECO:0007669"/>
    <property type="project" value="UniProtKB-SubCell"/>
</dbReference>
<comment type="similarity">
    <text evidence="8">Belongs to the NhaC Na(+)/H(+) (TC 2.A.35) antiporter family.</text>
</comment>
<evidence type="ECO:0000256" key="3">
    <source>
        <dbReference type="ARBA" id="ARBA00022449"/>
    </source>
</evidence>
<dbReference type="NCBIfam" id="TIGR00931">
    <property type="entry name" value="antiport_nhaC"/>
    <property type="match status" value="1"/>
</dbReference>
<dbReference type="InterPro" id="IPR052180">
    <property type="entry name" value="NhaC_Na-H+_Antiporter"/>
</dbReference>
<keyword evidence="2" id="KW-0813">Transport</keyword>
<evidence type="ECO:0000256" key="2">
    <source>
        <dbReference type="ARBA" id="ARBA00022448"/>
    </source>
</evidence>
<sequence length="478" mass="51411">MSSLKKIPSPLVSLLPIGLLVGMLFATIHTFGSDALGGGSQISLLTTTAFCVFIGMAFYRVPWKDYELAITNNIAGVATAIIILLIIGALSGAWMISGIVPTLIYYGMQIIHPDFFLASTCIICALISVMTGSSWTTIATIGIALMGIGKAQGFNEGWIAGAIISGAYFGDKISPLSETTILASSITDVPLFRHIRYMLITTTPSLVITLIIFTVMGFVIETNSTEHMTDFAVSLKDTFVITPWLLIVPIVTGILIARKTPSIITLFLSTLLAGICAIIFQPDLLREIAGGSNLFKGAMMTFYGSTSLNTGNTMLTDLVSTRGMAGMMDTVWLILCAMCFGGAMTASGMLGSITSVFVRFMKGRVSVVASTVCSGLFLNLTTADQYISIILTGNMFRNIYEKKGYENRLLSRTTEDAVTVTSPLIPWNTCGMTQATILNVSTLTYLPYCFFNIISPLMSILVAAIGYKIVKRPVNNPE</sequence>
<organism evidence="11 12">
    <name type="scientific">Bacteroides stercorirosoris</name>
    <dbReference type="NCBI Taxonomy" id="871324"/>
    <lineage>
        <taxon>Bacteria</taxon>
        <taxon>Pseudomonadati</taxon>
        <taxon>Bacteroidota</taxon>
        <taxon>Bacteroidia</taxon>
        <taxon>Bacteroidales</taxon>
        <taxon>Bacteroidaceae</taxon>
        <taxon>Bacteroides</taxon>
    </lineage>
</organism>
<feature type="transmembrane region" description="Helical" evidence="9">
    <location>
        <begin position="445"/>
        <end position="467"/>
    </location>
</feature>
<dbReference type="eggNOG" id="COG1757">
    <property type="taxonomic scope" value="Bacteria"/>
</dbReference>
<comment type="subcellular location">
    <subcellularLocation>
        <location evidence="1">Cell membrane</location>
        <topology evidence="1">Multi-pass membrane protein</topology>
    </subcellularLocation>
</comment>
<feature type="transmembrane region" description="Helical" evidence="9">
    <location>
        <begin position="197"/>
        <end position="219"/>
    </location>
</feature>
<evidence type="ECO:0000313" key="11">
    <source>
        <dbReference type="EMBL" id="SHJ24014.1"/>
    </source>
</evidence>
<feature type="transmembrane region" description="Helical" evidence="9">
    <location>
        <begin position="73"/>
        <end position="96"/>
    </location>
</feature>
<evidence type="ECO:0000256" key="7">
    <source>
        <dbReference type="ARBA" id="ARBA00023136"/>
    </source>
</evidence>
<dbReference type="AlphaFoldDB" id="A0A1M6HPF7"/>
<keyword evidence="6 9" id="KW-1133">Transmembrane helix</keyword>
<evidence type="ECO:0000259" key="10">
    <source>
        <dbReference type="Pfam" id="PF03553"/>
    </source>
</evidence>
<keyword evidence="5 9" id="KW-0812">Transmembrane</keyword>
<dbReference type="Pfam" id="PF03553">
    <property type="entry name" value="Na_H_antiporter"/>
    <property type="match status" value="1"/>
</dbReference>
<evidence type="ECO:0000313" key="12">
    <source>
        <dbReference type="Proteomes" id="UP000184192"/>
    </source>
</evidence>
<dbReference type="GO" id="GO:0015297">
    <property type="term" value="F:antiporter activity"/>
    <property type="evidence" value="ECO:0007669"/>
    <property type="project" value="UniProtKB-KW"/>
</dbReference>
<evidence type="ECO:0000256" key="4">
    <source>
        <dbReference type="ARBA" id="ARBA00022475"/>
    </source>
</evidence>
<feature type="transmembrane region" description="Helical" evidence="9">
    <location>
        <begin position="365"/>
        <end position="387"/>
    </location>
</feature>
<evidence type="ECO:0000256" key="9">
    <source>
        <dbReference type="SAM" id="Phobius"/>
    </source>
</evidence>
<feature type="transmembrane region" description="Helical" evidence="9">
    <location>
        <begin position="42"/>
        <end position="61"/>
    </location>
</feature>
<name>A0A1M6HPF7_9BACE</name>
<feature type="transmembrane region" description="Helical" evidence="9">
    <location>
        <begin position="331"/>
        <end position="358"/>
    </location>
</feature>
<reference evidence="12" key="1">
    <citation type="submission" date="2016-11" db="EMBL/GenBank/DDBJ databases">
        <authorList>
            <person name="Varghese N."/>
            <person name="Submissions S."/>
        </authorList>
    </citation>
    <scope>NUCLEOTIDE SEQUENCE [LARGE SCALE GENOMIC DNA]</scope>
    <source>
        <strain evidence="12">DSM 26884</strain>
    </source>
</reference>
<keyword evidence="4" id="KW-1003">Cell membrane</keyword>
<gene>
    <name evidence="11" type="ORF">SAMN05444350_11916</name>
</gene>
<dbReference type="PANTHER" id="PTHR33451:SF3">
    <property type="entry name" value="MALATE-2H(+)_NA(+)-LACTATE ANTIPORTER"/>
    <property type="match status" value="1"/>
</dbReference>
<dbReference type="Proteomes" id="UP000184192">
    <property type="component" value="Unassembled WGS sequence"/>
</dbReference>
<keyword evidence="12" id="KW-1185">Reference proteome</keyword>